<evidence type="ECO:0000256" key="3">
    <source>
        <dbReference type="ARBA" id="ARBA00023239"/>
    </source>
</evidence>
<keyword evidence="1" id="KW-0210">Decarboxylase</keyword>
<evidence type="ECO:0000256" key="2">
    <source>
        <dbReference type="ARBA" id="ARBA00023052"/>
    </source>
</evidence>
<feature type="domain" description="Thiamine pyrophosphate enzyme TPP-binding" evidence="4">
    <location>
        <begin position="69"/>
        <end position="186"/>
    </location>
</feature>
<dbReference type="PANTHER" id="PTHR42818:SF1">
    <property type="entry name" value="SULFOPYRUVATE DECARBOXYLASE"/>
    <property type="match status" value="1"/>
</dbReference>
<proteinExistence type="predicted"/>
<dbReference type="Proteomes" id="UP000254889">
    <property type="component" value="Chromosome"/>
</dbReference>
<dbReference type="CDD" id="cd07035">
    <property type="entry name" value="TPP_PYR_POX_like"/>
    <property type="match status" value="1"/>
</dbReference>
<sequence>MSKIGRKRFFWESCMHGLPAGQSTGLGQVKRYAFLQALGARVTDELVVTNLANTATEWFSVRPSDANLYAVGMGMVTPYALGLALALPGRNVIALDGDGGIFFDPSVFGVMATQAGANLTAIVFDNGGYVSTGKLPAVGSLSHAGVDIEALARVYGVTQVATVADVDGFLAALDAKPQGGPRVIVVKTSVEQQFVGALPMDLKENKYRFARHVEQSQGVKIFKPSAKEHGAKPAADPALRDVGQSGFGQVLYEGLKENGIDFAVGLPCSGFSAAQDLLLRDGTFDYISVPHEGTGLGLCAGAWLAGRRPAALIENFGLFAGVYHLLRGHMSYGIPTLIVTEFRGDTGDQEFFAEGGEVTPDVLRAMRINHRVIERLDDIKPAIRDALRWMDGCLRPFALVPTFNLTRLKS</sequence>
<dbReference type="SUPFAM" id="SSF52518">
    <property type="entry name" value="Thiamin diphosphate-binding fold (THDP-binding)"/>
    <property type="match status" value="2"/>
</dbReference>
<organism evidence="5 6">
    <name type="scientific">Pseudolabrys taiwanensis</name>
    <dbReference type="NCBI Taxonomy" id="331696"/>
    <lineage>
        <taxon>Bacteria</taxon>
        <taxon>Pseudomonadati</taxon>
        <taxon>Pseudomonadota</taxon>
        <taxon>Alphaproteobacteria</taxon>
        <taxon>Hyphomicrobiales</taxon>
        <taxon>Xanthobacteraceae</taxon>
        <taxon>Pseudolabrys</taxon>
    </lineage>
</organism>
<protein>
    <recommendedName>
        <fullName evidence="4">Thiamine pyrophosphate enzyme TPP-binding domain-containing protein</fullName>
    </recommendedName>
</protein>
<keyword evidence="3" id="KW-0456">Lyase</keyword>
<evidence type="ECO:0000259" key="4">
    <source>
        <dbReference type="Pfam" id="PF02775"/>
    </source>
</evidence>
<dbReference type="Gene3D" id="3.40.50.970">
    <property type="match status" value="2"/>
</dbReference>
<dbReference type="GO" id="GO:0044281">
    <property type="term" value="P:small molecule metabolic process"/>
    <property type="evidence" value="ECO:0007669"/>
    <property type="project" value="UniProtKB-ARBA"/>
</dbReference>
<evidence type="ECO:0000313" key="6">
    <source>
        <dbReference type="Proteomes" id="UP000254889"/>
    </source>
</evidence>
<dbReference type="PANTHER" id="PTHR42818">
    <property type="entry name" value="SULFOPYRUVATE DECARBOXYLASE SUBUNIT ALPHA"/>
    <property type="match status" value="1"/>
</dbReference>
<dbReference type="InterPro" id="IPR029061">
    <property type="entry name" value="THDP-binding"/>
</dbReference>
<dbReference type="OrthoDB" id="8218035at2"/>
<dbReference type="InterPro" id="IPR051818">
    <property type="entry name" value="TPP_dependent_decarboxylase"/>
</dbReference>
<keyword evidence="6" id="KW-1185">Reference proteome</keyword>
<dbReference type="KEGG" id="ptaw:DW352_22050"/>
<reference evidence="5 6" key="1">
    <citation type="submission" date="2018-07" db="EMBL/GenBank/DDBJ databases">
        <authorList>
            <person name="Quirk P.G."/>
            <person name="Krulwich T.A."/>
        </authorList>
    </citation>
    <scope>NUCLEOTIDE SEQUENCE [LARGE SCALE GENOMIC DNA]</scope>
    <source>
        <strain evidence="5 6">CC-BB4</strain>
    </source>
</reference>
<dbReference type="Pfam" id="PF02775">
    <property type="entry name" value="TPP_enzyme_C"/>
    <property type="match status" value="1"/>
</dbReference>
<dbReference type="EMBL" id="CP031417">
    <property type="protein sequence ID" value="AXK82966.1"/>
    <property type="molecule type" value="Genomic_DNA"/>
</dbReference>
<dbReference type="InterPro" id="IPR000399">
    <property type="entry name" value="TPP-bd_CS"/>
</dbReference>
<gene>
    <name evidence="5" type="ORF">DW352_22050</name>
</gene>
<dbReference type="PROSITE" id="PS00187">
    <property type="entry name" value="TPP_ENZYMES"/>
    <property type="match status" value="1"/>
</dbReference>
<accession>A0A346A1B9</accession>
<name>A0A346A1B9_9HYPH</name>
<dbReference type="GO" id="GO:0016831">
    <property type="term" value="F:carboxy-lyase activity"/>
    <property type="evidence" value="ECO:0007669"/>
    <property type="project" value="UniProtKB-KW"/>
</dbReference>
<dbReference type="GO" id="GO:0030976">
    <property type="term" value="F:thiamine pyrophosphate binding"/>
    <property type="evidence" value="ECO:0007669"/>
    <property type="project" value="InterPro"/>
</dbReference>
<dbReference type="InterPro" id="IPR011766">
    <property type="entry name" value="TPP_enzyme_TPP-bd"/>
</dbReference>
<evidence type="ECO:0000256" key="1">
    <source>
        <dbReference type="ARBA" id="ARBA00022793"/>
    </source>
</evidence>
<keyword evidence="2" id="KW-0786">Thiamine pyrophosphate</keyword>
<evidence type="ECO:0000313" key="5">
    <source>
        <dbReference type="EMBL" id="AXK82966.1"/>
    </source>
</evidence>
<dbReference type="GO" id="GO:0000287">
    <property type="term" value="F:magnesium ion binding"/>
    <property type="evidence" value="ECO:0007669"/>
    <property type="project" value="InterPro"/>
</dbReference>
<dbReference type="AlphaFoldDB" id="A0A346A1B9"/>